<keyword evidence="2" id="KW-1185">Reference proteome</keyword>
<dbReference type="Proteomes" id="UP000308600">
    <property type="component" value="Unassembled WGS sequence"/>
</dbReference>
<evidence type="ECO:0000313" key="2">
    <source>
        <dbReference type="Proteomes" id="UP000308600"/>
    </source>
</evidence>
<protein>
    <submittedName>
        <fullName evidence="1">Uncharacterized protein</fullName>
    </submittedName>
</protein>
<dbReference type="EMBL" id="ML208267">
    <property type="protein sequence ID" value="TFK74686.1"/>
    <property type="molecule type" value="Genomic_DNA"/>
</dbReference>
<organism evidence="1 2">
    <name type="scientific">Pluteus cervinus</name>
    <dbReference type="NCBI Taxonomy" id="181527"/>
    <lineage>
        <taxon>Eukaryota</taxon>
        <taxon>Fungi</taxon>
        <taxon>Dikarya</taxon>
        <taxon>Basidiomycota</taxon>
        <taxon>Agaricomycotina</taxon>
        <taxon>Agaricomycetes</taxon>
        <taxon>Agaricomycetidae</taxon>
        <taxon>Agaricales</taxon>
        <taxon>Pluteineae</taxon>
        <taxon>Pluteaceae</taxon>
        <taxon>Pluteus</taxon>
    </lineage>
</organism>
<reference evidence="1 2" key="1">
    <citation type="journal article" date="2019" name="Nat. Ecol. Evol.">
        <title>Megaphylogeny resolves global patterns of mushroom evolution.</title>
        <authorList>
            <person name="Varga T."/>
            <person name="Krizsan K."/>
            <person name="Foldi C."/>
            <person name="Dima B."/>
            <person name="Sanchez-Garcia M."/>
            <person name="Sanchez-Ramirez S."/>
            <person name="Szollosi G.J."/>
            <person name="Szarkandi J.G."/>
            <person name="Papp V."/>
            <person name="Albert L."/>
            <person name="Andreopoulos W."/>
            <person name="Angelini C."/>
            <person name="Antonin V."/>
            <person name="Barry K.W."/>
            <person name="Bougher N.L."/>
            <person name="Buchanan P."/>
            <person name="Buyck B."/>
            <person name="Bense V."/>
            <person name="Catcheside P."/>
            <person name="Chovatia M."/>
            <person name="Cooper J."/>
            <person name="Damon W."/>
            <person name="Desjardin D."/>
            <person name="Finy P."/>
            <person name="Geml J."/>
            <person name="Haridas S."/>
            <person name="Hughes K."/>
            <person name="Justo A."/>
            <person name="Karasinski D."/>
            <person name="Kautmanova I."/>
            <person name="Kiss B."/>
            <person name="Kocsube S."/>
            <person name="Kotiranta H."/>
            <person name="LaButti K.M."/>
            <person name="Lechner B.E."/>
            <person name="Liimatainen K."/>
            <person name="Lipzen A."/>
            <person name="Lukacs Z."/>
            <person name="Mihaltcheva S."/>
            <person name="Morgado L.N."/>
            <person name="Niskanen T."/>
            <person name="Noordeloos M.E."/>
            <person name="Ohm R.A."/>
            <person name="Ortiz-Santana B."/>
            <person name="Ovrebo C."/>
            <person name="Racz N."/>
            <person name="Riley R."/>
            <person name="Savchenko A."/>
            <person name="Shiryaev A."/>
            <person name="Soop K."/>
            <person name="Spirin V."/>
            <person name="Szebenyi C."/>
            <person name="Tomsovsky M."/>
            <person name="Tulloss R.E."/>
            <person name="Uehling J."/>
            <person name="Grigoriev I.V."/>
            <person name="Vagvolgyi C."/>
            <person name="Papp T."/>
            <person name="Martin F.M."/>
            <person name="Miettinen O."/>
            <person name="Hibbett D.S."/>
            <person name="Nagy L.G."/>
        </authorList>
    </citation>
    <scope>NUCLEOTIDE SEQUENCE [LARGE SCALE GENOMIC DNA]</scope>
    <source>
        <strain evidence="1 2">NL-1719</strain>
    </source>
</reference>
<gene>
    <name evidence="1" type="ORF">BDN72DRAFT_672250</name>
</gene>
<name>A0ACD3BAL4_9AGAR</name>
<proteinExistence type="predicted"/>
<accession>A0ACD3BAL4</accession>
<evidence type="ECO:0000313" key="1">
    <source>
        <dbReference type="EMBL" id="TFK74686.1"/>
    </source>
</evidence>
<sequence>MPTKTSSSSTRSSSSAGSSPTPPKPHAKFYRPDGDVVIQVENTLFKLHLKTLHEKSSVLRIVMPPVYEGQTRYLGFNDNKPFVLHEVRVADFVPLLRVLYPKDATFKKPMNIDDWLSVLKLSTQYQIADFRQQAVEQLDAAPLDPIRKIAIWEEYRLDPKHLISSYTVLCQRLEPLTLSMTLTLGLKNFTKLAAARDGFHRKMGCGSCMHGTFKERHAVAEEIVTDIFFPKL</sequence>